<name>A0A6J2Y5B2_SITOR</name>
<evidence type="ECO:0000313" key="1">
    <source>
        <dbReference type="Proteomes" id="UP000504635"/>
    </source>
</evidence>
<protein>
    <submittedName>
        <fullName evidence="2 3">Uncharacterized protein LOC115884532 isoform X1</fullName>
    </submittedName>
</protein>
<gene>
    <name evidence="2 3 4 5" type="primary">LOC115884532</name>
</gene>
<reference evidence="2 3" key="1">
    <citation type="submission" date="2025-04" db="UniProtKB">
        <authorList>
            <consortium name="RefSeq"/>
        </authorList>
    </citation>
    <scope>IDENTIFICATION</scope>
    <source>
        <tissue evidence="2 3">Gonads</tissue>
    </source>
</reference>
<proteinExistence type="predicted"/>
<dbReference type="Proteomes" id="UP000504635">
    <property type="component" value="Unplaced"/>
</dbReference>
<evidence type="ECO:0000313" key="3">
    <source>
        <dbReference type="RefSeq" id="XP_030759002.1"/>
    </source>
</evidence>
<organism evidence="1 2">
    <name type="scientific">Sitophilus oryzae</name>
    <name type="common">Rice weevil</name>
    <name type="synonym">Curculio oryzae</name>
    <dbReference type="NCBI Taxonomy" id="7048"/>
    <lineage>
        <taxon>Eukaryota</taxon>
        <taxon>Metazoa</taxon>
        <taxon>Ecdysozoa</taxon>
        <taxon>Arthropoda</taxon>
        <taxon>Hexapoda</taxon>
        <taxon>Insecta</taxon>
        <taxon>Pterygota</taxon>
        <taxon>Neoptera</taxon>
        <taxon>Endopterygota</taxon>
        <taxon>Coleoptera</taxon>
        <taxon>Polyphaga</taxon>
        <taxon>Cucujiformia</taxon>
        <taxon>Curculionidae</taxon>
        <taxon>Dryophthorinae</taxon>
        <taxon>Sitophilus</taxon>
    </lineage>
</organism>
<evidence type="ECO:0000313" key="4">
    <source>
        <dbReference type="RefSeq" id="XP_030759012.1"/>
    </source>
</evidence>
<sequence length="252" mass="29405">MRPHQDLYWNTPDSDSEESLRDYHNIPLLPKQSYIDPWDLENYAYIREHLESMELSSSPSLPYDGSSGSGVDYGEANSTSFFYVPGGNSRLPDRERNSRLLDVSGDYADIDEVQYISRNMAGRRSSYYDLEESPYEEGFPDNSVFGIYDKNGRVRRVTVPVAVNTTYKSQLDRSLSSSYGDSTDYDPYTSRHELYSRLDEMPKRTDRTMPIYDDVRRLRRKPNNFGLTNYGHLKIDYSISWNDLNKYIRYNS</sequence>
<dbReference type="RefSeq" id="XP_030759012.1">
    <property type="nucleotide sequence ID" value="XM_030903152.1"/>
</dbReference>
<keyword evidence="1" id="KW-1185">Reference proteome</keyword>
<evidence type="ECO:0000313" key="2">
    <source>
        <dbReference type="RefSeq" id="XP_030758998.1"/>
    </source>
</evidence>
<dbReference type="RefSeq" id="XP_030759021.1">
    <property type="nucleotide sequence ID" value="XM_030903161.1"/>
</dbReference>
<dbReference type="RefSeq" id="XP_030758998.1">
    <property type="nucleotide sequence ID" value="XM_030903138.1"/>
</dbReference>
<dbReference type="RefSeq" id="XP_030759002.1">
    <property type="nucleotide sequence ID" value="XM_030903142.1"/>
</dbReference>
<dbReference type="KEGG" id="soy:115884532"/>
<evidence type="ECO:0000313" key="5">
    <source>
        <dbReference type="RefSeq" id="XP_030759021.1"/>
    </source>
</evidence>
<dbReference type="OrthoDB" id="6630968at2759"/>
<dbReference type="AlphaFoldDB" id="A0A6J2Y5B2"/>
<accession>A0A6J2Y5B2</accession>
<dbReference type="GeneID" id="115884532"/>